<reference evidence="2 3" key="1">
    <citation type="submission" date="2021-06" db="EMBL/GenBank/DDBJ databases">
        <authorList>
            <person name="Palmer J.M."/>
        </authorList>
    </citation>
    <scope>NUCLEOTIDE SEQUENCE [LARGE SCALE GENOMIC DNA]</scope>
    <source>
        <strain evidence="2 3">GA_2019</strain>
        <tissue evidence="2">Muscle</tissue>
    </source>
</reference>
<evidence type="ECO:0000256" key="1">
    <source>
        <dbReference type="SAM" id="Phobius"/>
    </source>
</evidence>
<dbReference type="EMBL" id="JAHRIO010020911">
    <property type="protein sequence ID" value="MEQ2165102.1"/>
    <property type="molecule type" value="Genomic_DNA"/>
</dbReference>
<evidence type="ECO:0000313" key="3">
    <source>
        <dbReference type="Proteomes" id="UP001476798"/>
    </source>
</evidence>
<accession>A0ABV0N4B0</accession>
<gene>
    <name evidence="2" type="ORF">GOODEAATRI_013578</name>
</gene>
<name>A0ABV0N4B0_9TELE</name>
<keyword evidence="1" id="KW-0812">Transmembrane</keyword>
<dbReference type="Proteomes" id="UP001476798">
    <property type="component" value="Unassembled WGS sequence"/>
</dbReference>
<feature type="transmembrane region" description="Helical" evidence="1">
    <location>
        <begin position="43"/>
        <end position="65"/>
    </location>
</feature>
<proteinExistence type="predicted"/>
<evidence type="ECO:0000313" key="2">
    <source>
        <dbReference type="EMBL" id="MEQ2165102.1"/>
    </source>
</evidence>
<protein>
    <submittedName>
        <fullName evidence="2">Uncharacterized protein</fullName>
    </submittedName>
</protein>
<keyword evidence="3" id="KW-1185">Reference proteome</keyword>
<keyword evidence="1" id="KW-1133">Transmembrane helix</keyword>
<comment type="caution">
    <text evidence="2">The sequence shown here is derived from an EMBL/GenBank/DDBJ whole genome shotgun (WGS) entry which is preliminary data.</text>
</comment>
<sequence length="71" mass="7653">MATDIVAQLADSLAKTGVQDGELSYKGQGRKLDDAQSEFGNIVYMRFLTTSVVTGVTCLLVACALKSRLPW</sequence>
<keyword evidence="1" id="KW-0472">Membrane</keyword>
<organism evidence="2 3">
    <name type="scientific">Goodea atripinnis</name>
    <dbReference type="NCBI Taxonomy" id="208336"/>
    <lineage>
        <taxon>Eukaryota</taxon>
        <taxon>Metazoa</taxon>
        <taxon>Chordata</taxon>
        <taxon>Craniata</taxon>
        <taxon>Vertebrata</taxon>
        <taxon>Euteleostomi</taxon>
        <taxon>Actinopterygii</taxon>
        <taxon>Neopterygii</taxon>
        <taxon>Teleostei</taxon>
        <taxon>Neoteleostei</taxon>
        <taxon>Acanthomorphata</taxon>
        <taxon>Ovalentaria</taxon>
        <taxon>Atherinomorphae</taxon>
        <taxon>Cyprinodontiformes</taxon>
        <taxon>Goodeidae</taxon>
        <taxon>Goodea</taxon>
    </lineage>
</organism>